<evidence type="ECO:0000313" key="1">
    <source>
        <dbReference type="EMBL" id="ABT16301.1"/>
    </source>
</evidence>
<sequence length="87" mass="9996">MPAPTWQVLFRYQPKDSYKNVYDRAYRQIVLAKKLSPSSEPALRKALADAKAHFNAKDKKKPMVHYRNGGKMSNKNMAGFIVAARRK</sequence>
<name>A7K8C7_9PHYC</name>
<dbReference type="KEGG" id="vg:5470695"/>
<dbReference type="EMBL" id="EF101928">
    <property type="protein sequence ID" value="ABT16301.1"/>
    <property type="molecule type" value="Genomic_DNA"/>
</dbReference>
<proteinExistence type="predicted"/>
<dbReference type="Proteomes" id="UP000202420">
    <property type="component" value="Segment"/>
</dbReference>
<organism evidence="1 2">
    <name type="scientific">Chlorovirus heliozoae</name>
    <dbReference type="NCBI Taxonomy" id="322019"/>
    <lineage>
        <taxon>Viruses</taxon>
        <taxon>Varidnaviria</taxon>
        <taxon>Bamfordvirae</taxon>
        <taxon>Nucleocytoviricota</taxon>
        <taxon>Megaviricetes</taxon>
        <taxon>Algavirales</taxon>
        <taxon>Phycodnaviridae</taxon>
        <taxon>Chlorovirus</taxon>
    </lineage>
</organism>
<dbReference type="GeneID" id="5470695"/>
<gene>
    <name evidence="1" type="primary">Z167L</name>
    <name evidence="1" type="ORF">ATCV1_Z167L</name>
</gene>
<evidence type="ECO:0000313" key="2">
    <source>
        <dbReference type="Proteomes" id="UP000202420"/>
    </source>
</evidence>
<protein>
    <submittedName>
        <fullName evidence="1">Uncharacterized protein Z167L</fullName>
    </submittedName>
</protein>
<keyword evidence="2" id="KW-1185">Reference proteome</keyword>
<reference evidence="1 2" key="1">
    <citation type="submission" date="2006-09" db="EMBL/GenBank/DDBJ databases">
        <title>Sequence and annotation of the 288-kb ATCV-1 virus that infects an endosymbiotic Chlorella strain of the heliozoon Acanthocystis turfacea.</title>
        <authorList>
            <person name="Fitzgerald L.A."/>
            <person name="Graves M.V."/>
            <person name="Li X."/>
            <person name="Pfitzner A.J.P."/>
            <person name="Hartigan J."/>
            <person name="Van Etten J.L."/>
        </authorList>
    </citation>
    <scope>NUCLEOTIDE SEQUENCE [LARGE SCALE GENOMIC DNA]</scope>
    <source>
        <strain evidence="1 2">ATCV-1</strain>
    </source>
</reference>
<dbReference type="RefSeq" id="YP_001426648.1">
    <property type="nucleotide sequence ID" value="NC_008724.1"/>
</dbReference>
<accession>A7K8C7</accession>